<dbReference type="SMART" id="SM00947">
    <property type="entry name" value="Pro_CA"/>
    <property type="match status" value="1"/>
</dbReference>
<keyword evidence="8" id="KW-1185">Reference proteome</keyword>
<evidence type="ECO:0000256" key="2">
    <source>
        <dbReference type="ARBA" id="ARBA00012925"/>
    </source>
</evidence>
<feature type="binding site" evidence="6">
    <location>
        <position position="42"/>
    </location>
    <ligand>
        <name>Zn(2+)</name>
        <dbReference type="ChEBI" id="CHEBI:29105"/>
    </ligand>
</feature>
<dbReference type="EC" id="4.2.1.1" evidence="2"/>
<protein>
    <recommendedName>
        <fullName evidence="2">carbonic anhydrase</fullName>
        <ecNumber evidence="2">4.2.1.1</ecNumber>
    </recommendedName>
</protein>
<dbReference type="PANTHER" id="PTHR43175">
    <property type="entry name" value="CARBONIC ANHYDRASE"/>
    <property type="match status" value="1"/>
</dbReference>
<reference evidence="7" key="1">
    <citation type="submission" date="2020-12" db="EMBL/GenBank/DDBJ databases">
        <title>Vagococcus allomyrinae sp. nov. and Enterococcus lavae sp. nov., isolated from the larvae of Allomyrina dichotoma.</title>
        <authorList>
            <person name="Lee S.D."/>
        </authorList>
    </citation>
    <scope>NUCLEOTIDE SEQUENCE</scope>
    <source>
        <strain evidence="7">BWB3-3</strain>
    </source>
</reference>
<dbReference type="AlphaFoldDB" id="A0A940P7S3"/>
<name>A0A940P7S3_9ENTE</name>
<comment type="catalytic activity">
    <reaction evidence="5">
        <text>hydrogencarbonate + H(+) = CO2 + H2O</text>
        <dbReference type="Rhea" id="RHEA:10748"/>
        <dbReference type="ChEBI" id="CHEBI:15377"/>
        <dbReference type="ChEBI" id="CHEBI:15378"/>
        <dbReference type="ChEBI" id="CHEBI:16526"/>
        <dbReference type="ChEBI" id="CHEBI:17544"/>
        <dbReference type="EC" id="4.2.1.1"/>
    </reaction>
</comment>
<evidence type="ECO:0000256" key="6">
    <source>
        <dbReference type="PIRSR" id="PIRSR601765-1"/>
    </source>
</evidence>
<gene>
    <name evidence="7" type="ORF">I6N95_19625</name>
</gene>
<dbReference type="Gene3D" id="3.40.1050.10">
    <property type="entry name" value="Carbonic anhydrase"/>
    <property type="match status" value="1"/>
</dbReference>
<evidence type="ECO:0000256" key="3">
    <source>
        <dbReference type="ARBA" id="ARBA00022723"/>
    </source>
</evidence>
<dbReference type="EMBL" id="JAEEGA010000015">
    <property type="protein sequence ID" value="MBP1043234.1"/>
    <property type="molecule type" value="Genomic_DNA"/>
</dbReference>
<dbReference type="RefSeq" id="WP_209531047.1">
    <property type="nucleotide sequence ID" value="NZ_JAEEGA010000015.1"/>
</dbReference>
<comment type="caution">
    <text evidence="7">The sequence shown here is derived from an EMBL/GenBank/DDBJ whole genome shotgun (WGS) entry which is preliminary data.</text>
</comment>
<keyword evidence="4 6" id="KW-0862">Zinc</keyword>
<evidence type="ECO:0000256" key="1">
    <source>
        <dbReference type="ARBA" id="ARBA00006217"/>
    </source>
</evidence>
<evidence type="ECO:0000256" key="4">
    <source>
        <dbReference type="ARBA" id="ARBA00022833"/>
    </source>
</evidence>
<sequence length="184" mass="20205">MPKQQDVISDIMAHNKQFVAHKDYEKFATSNLPDKNMVIVSCMDTRLTTLLPEALGLKNGDVKMIKNAGGTVLNPMGSAMRSILVALYAFNVTNVVIIGHEKCGMARVDNSYLIEKMKDRGVTQETVDNLDVDVLSWLAGFDSLEESVLSSVSIVKEHPLVAHDVNVFGLIINPETGELRHVPA</sequence>
<dbReference type="GO" id="GO:0004089">
    <property type="term" value="F:carbonate dehydratase activity"/>
    <property type="evidence" value="ECO:0007669"/>
    <property type="project" value="UniProtKB-EC"/>
</dbReference>
<dbReference type="Proteomes" id="UP000674938">
    <property type="component" value="Unassembled WGS sequence"/>
</dbReference>
<keyword evidence="3 6" id="KW-0479">Metal-binding</keyword>
<feature type="binding site" evidence="6">
    <location>
        <position position="44"/>
    </location>
    <ligand>
        <name>Zn(2+)</name>
        <dbReference type="ChEBI" id="CHEBI:29105"/>
    </ligand>
</feature>
<evidence type="ECO:0000313" key="8">
    <source>
        <dbReference type="Proteomes" id="UP000674938"/>
    </source>
</evidence>
<proteinExistence type="inferred from homology"/>
<accession>A0A940P7S3</accession>
<dbReference type="Pfam" id="PF00484">
    <property type="entry name" value="Pro_CA"/>
    <property type="match status" value="1"/>
</dbReference>
<feature type="binding site" evidence="6">
    <location>
        <position position="100"/>
    </location>
    <ligand>
        <name>Zn(2+)</name>
        <dbReference type="ChEBI" id="CHEBI:29105"/>
    </ligand>
</feature>
<comment type="similarity">
    <text evidence="1">Belongs to the beta-class carbonic anhydrase family.</text>
</comment>
<dbReference type="GO" id="GO:0008270">
    <property type="term" value="F:zinc ion binding"/>
    <property type="evidence" value="ECO:0007669"/>
    <property type="project" value="InterPro"/>
</dbReference>
<dbReference type="CDD" id="cd03379">
    <property type="entry name" value="beta_CA_cladeD"/>
    <property type="match status" value="1"/>
</dbReference>
<dbReference type="SUPFAM" id="SSF53056">
    <property type="entry name" value="beta-carbonic anhydrase, cab"/>
    <property type="match status" value="1"/>
</dbReference>
<dbReference type="PANTHER" id="PTHR43175:SF3">
    <property type="entry name" value="CARBON DISULFIDE HYDROLASE"/>
    <property type="match status" value="1"/>
</dbReference>
<evidence type="ECO:0000256" key="5">
    <source>
        <dbReference type="ARBA" id="ARBA00048348"/>
    </source>
</evidence>
<dbReference type="InterPro" id="IPR036874">
    <property type="entry name" value="Carbonic_anhydrase_sf"/>
</dbReference>
<comment type="cofactor">
    <cofactor evidence="6">
        <name>Zn(2+)</name>
        <dbReference type="ChEBI" id="CHEBI:29105"/>
    </cofactor>
    <text evidence="6">Binds 1 zinc ion per subunit.</text>
</comment>
<feature type="binding site" evidence="6">
    <location>
        <position position="103"/>
    </location>
    <ligand>
        <name>Zn(2+)</name>
        <dbReference type="ChEBI" id="CHEBI:29105"/>
    </ligand>
</feature>
<organism evidence="7 8">
    <name type="scientific">Vagococcus allomyrinae</name>
    <dbReference type="NCBI Taxonomy" id="2794353"/>
    <lineage>
        <taxon>Bacteria</taxon>
        <taxon>Bacillati</taxon>
        <taxon>Bacillota</taxon>
        <taxon>Bacilli</taxon>
        <taxon>Lactobacillales</taxon>
        <taxon>Enterococcaceae</taxon>
        <taxon>Vagococcus</taxon>
    </lineage>
</organism>
<evidence type="ECO:0000313" key="7">
    <source>
        <dbReference type="EMBL" id="MBP1043234.1"/>
    </source>
</evidence>
<dbReference type="InterPro" id="IPR001765">
    <property type="entry name" value="Carbonic_anhydrase"/>
</dbReference>